<organism evidence="1 2">
    <name type="scientific">Lepeophtheirus salmonis</name>
    <name type="common">Salmon louse</name>
    <name type="synonym">Caligus salmonis</name>
    <dbReference type="NCBI Taxonomy" id="72036"/>
    <lineage>
        <taxon>Eukaryota</taxon>
        <taxon>Metazoa</taxon>
        <taxon>Ecdysozoa</taxon>
        <taxon>Arthropoda</taxon>
        <taxon>Crustacea</taxon>
        <taxon>Multicrustacea</taxon>
        <taxon>Hexanauplia</taxon>
        <taxon>Copepoda</taxon>
        <taxon>Siphonostomatoida</taxon>
        <taxon>Caligidae</taxon>
        <taxon>Lepeophtheirus</taxon>
    </lineage>
</organism>
<accession>A0A7R8CBA1</accession>
<evidence type="ECO:0000313" key="1">
    <source>
        <dbReference type="EMBL" id="CAF2757277.1"/>
    </source>
</evidence>
<dbReference type="Proteomes" id="UP000675881">
    <property type="component" value="Chromosome 1"/>
</dbReference>
<reference evidence="1" key="1">
    <citation type="submission" date="2021-02" db="EMBL/GenBank/DDBJ databases">
        <authorList>
            <person name="Bekaert M."/>
        </authorList>
    </citation>
    <scope>NUCLEOTIDE SEQUENCE</scope>
    <source>
        <strain evidence="1">IoA-00</strain>
    </source>
</reference>
<evidence type="ECO:0000313" key="2">
    <source>
        <dbReference type="Proteomes" id="UP000675881"/>
    </source>
</evidence>
<dbReference type="EMBL" id="HG994580">
    <property type="protein sequence ID" value="CAF2757277.1"/>
    <property type="molecule type" value="Genomic_DNA"/>
</dbReference>
<dbReference type="AlphaFoldDB" id="A0A7R8CBA1"/>
<name>A0A7R8CBA1_LEPSM</name>
<proteinExistence type="predicted"/>
<keyword evidence="2" id="KW-1185">Reference proteome</keyword>
<sequence>MNNKSKSSDNLKNLCKKSSLAVVLLQGAGNGRKYTQVSELSPYSKQNVPTGQSHETNLPMGIVNLNNFHDYKITFILFPCVAYKPSMHYPYLVKDGSLCGEGVSKTYGKNSRGKQG</sequence>
<gene>
    <name evidence="1" type="ORF">LSAA_1233</name>
</gene>
<protein>
    <submittedName>
        <fullName evidence="1">(salmon louse) hypothetical protein</fullName>
    </submittedName>
</protein>